<dbReference type="RefSeq" id="WP_109941756.1">
    <property type="nucleotide sequence ID" value="NZ_CP176366.1"/>
</dbReference>
<evidence type="ECO:0008006" key="4">
    <source>
        <dbReference type="Google" id="ProtNLM"/>
    </source>
</evidence>
<dbReference type="GO" id="GO:0005886">
    <property type="term" value="C:plasma membrane"/>
    <property type="evidence" value="ECO:0007669"/>
    <property type="project" value="TreeGrafter"/>
</dbReference>
<dbReference type="PANTHER" id="PTHR34989:SF1">
    <property type="entry name" value="PROTEIN HDED"/>
    <property type="match status" value="1"/>
</dbReference>
<reference evidence="2 3" key="1">
    <citation type="submission" date="2018-05" db="EMBL/GenBank/DDBJ databases">
        <title>Draft genome of Methanospirillum stamsii Pt1.</title>
        <authorList>
            <person name="Dueholm M.S."/>
            <person name="Nielsen P.H."/>
            <person name="Bakmann L.F."/>
            <person name="Otzen D.E."/>
        </authorList>
    </citation>
    <scope>NUCLEOTIDE SEQUENCE [LARGE SCALE GENOMIC DNA]</scope>
    <source>
        <strain evidence="2 3">Pt1</strain>
    </source>
</reference>
<protein>
    <recommendedName>
        <fullName evidence="4">DUF308 domain-containing protein</fullName>
    </recommendedName>
</protein>
<dbReference type="Pfam" id="PF03729">
    <property type="entry name" value="DUF308"/>
    <property type="match status" value="1"/>
</dbReference>
<dbReference type="AlphaFoldDB" id="A0A2V2N7E1"/>
<keyword evidence="3" id="KW-1185">Reference proteome</keyword>
<feature type="transmembrane region" description="Helical" evidence="1">
    <location>
        <begin position="118"/>
        <end position="136"/>
    </location>
</feature>
<dbReference type="PANTHER" id="PTHR34989">
    <property type="entry name" value="PROTEIN HDED"/>
    <property type="match status" value="1"/>
</dbReference>
<keyword evidence="1" id="KW-0812">Transmembrane</keyword>
<gene>
    <name evidence="2" type="ORF">DLD82_14010</name>
</gene>
<feature type="transmembrane region" description="Helical" evidence="1">
    <location>
        <begin position="89"/>
        <end position="111"/>
    </location>
</feature>
<feature type="transmembrane region" description="Helical" evidence="1">
    <location>
        <begin position="142"/>
        <end position="168"/>
    </location>
</feature>
<keyword evidence="1" id="KW-1133">Transmembrane helix</keyword>
<organism evidence="2 3">
    <name type="scientific">Methanospirillum stamsii</name>
    <dbReference type="NCBI Taxonomy" id="1277351"/>
    <lineage>
        <taxon>Archaea</taxon>
        <taxon>Methanobacteriati</taxon>
        <taxon>Methanobacteriota</taxon>
        <taxon>Stenosarchaea group</taxon>
        <taxon>Methanomicrobia</taxon>
        <taxon>Methanomicrobiales</taxon>
        <taxon>Methanospirillaceae</taxon>
        <taxon>Methanospirillum</taxon>
    </lineage>
</organism>
<feature type="transmembrane region" description="Helical" evidence="1">
    <location>
        <begin position="7"/>
        <end position="26"/>
    </location>
</feature>
<evidence type="ECO:0000313" key="2">
    <source>
        <dbReference type="EMBL" id="PWR71183.1"/>
    </source>
</evidence>
<evidence type="ECO:0000313" key="3">
    <source>
        <dbReference type="Proteomes" id="UP000245934"/>
    </source>
</evidence>
<dbReference type="EMBL" id="QGMZ01000035">
    <property type="protein sequence ID" value="PWR71183.1"/>
    <property type="molecule type" value="Genomic_DNA"/>
</dbReference>
<dbReference type="GeneID" id="97608471"/>
<accession>A0A2V2N7E1</accession>
<evidence type="ECO:0000256" key="1">
    <source>
        <dbReference type="SAM" id="Phobius"/>
    </source>
</evidence>
<sequence>MDRDRILAIILSIIVLLFGIVAFTAPGVVFEFLVLVLGIIFLIIGIFTAGLALSAENGGPKMVLLSSGLISIVIGLLAIISPYVATIAIGYLIALWLVINGLLTIAYAVSITWEKHRIITGLGGVVSFIVGIFLFINPDAGTAFLTLVMGIFFIIFGFLSLVMSVFFWKK</sequence>
<dbReference type="OrthoDB" id="117904at2157"/>
<feature type="transmembrane region" description="Helical" evidence="1">
    <location>
        <begin position="32"/>
        <end position="55"/>
    </location>
</feature>
<dbReference type="Proteomes" id="UP000245934">
    <property type="component" value="Unassembled WGS sequence"/>
</dbReference>
<name>A0A2V2N7E1_9EURY</name>
<feature type="transmembrane region" description="Helical" evidence="1">
    <location>
        <begin position="62"/>
        <end position="83"/>
    </location>
</feature>
<comment type="caution">
    <text evidence="2">The sequence shown here is derived from an EMBL/GenBank/DDBJ whole genome shotgun (WGS) entry which is preliminary data.</text>
</comment>
<dbReference type="InterPro" id="IPR005325">
    <property type="entry name" value="DUF308_memb"/>
</dbReference>
<keyword evidence="1" id="KW-0472">Membrane</keyword>
<proteinExistence type="predicted"/>
<dbReference type="InterPro" id="IPR052712">
    <property type="entry name" value="Acid_resist_chaperone_HdeD"/>
</dbReference>